<keyword evidence="10" id="KW-1185">Reference proteome</keyword>
<proteinExistence type="predicted"/>
<feature type="transmembrane region" description="Helical" evidence="7">
    <location>
        <begin position="93"/>
        <end position="114"/>
    </location>
</feature>
<dbReference type="Proteomes" id="UP000295453">
    <property type="component" value="Unassembled WGS sequence"/>
</dbReference>
<gene>
    <name evidence="9" type="ORF">EPD65_13475</name>
</gene>
<accession>A0A4R1BWI0</accession>
<comment type="subcellular location">
    <subcellularLocation>
        <location evidence="1">Endomembrane system</location>
        <topology evidence="1">Multi-pass membrane protein</topology>
    </subcellularLocation>
</comment>
<dbReference type="GO" id="GO:0006643">
    <property type="term" value="P:membrane lipid metabolic process"/>
    <property type="evidence" value="ECO:0007669"/>
    <property type="project" value="TreeGrafter"/>
</dbReference>
<dbReference type="Pfam" id="PF04116">
    <property type="entry name" value="FA_hydroxylase"/>
    <property type="match status" value="1"/>
</dbReference>
<evidence type="ECO:0000259" key="8">
    <source>
        <dbReference type="Pfam" id="PF04116"/>
    </source>
</evidence>
<comment type="caution">
    <text evidence="9">The sequence shown here is derived from an EMBL/GenBank/DDBJ whole genome shotgun (WGS) entry which is preliminary data.</text>
</comment>
<dbReference type="EMBL" id="SJZJ01000025">
    <property type="protein sequence ID" value="TCJ22181.1"/>
    <property type="molecule type" value="Genomic_DNA"/>
</dbReference>
<keyword evidence="4" id="KW-0560">Oxidoreductase</keyword>
<evidence type="ECO:0000256" key="6">
    <source>
        <dbReference type="ARBA" id="ARBA00023136"/>
    </source>
</evidence>
<feature type="domain" description="Fatty acid hydroxylase" evidence="8">
    <location>
        <begin position="101"/>
        <end position="234"/>
    </location>
</feature>
<keyword evidence="5" id="KW-0443">Lipid metabolism</keyword>
<reference evidence="9 10" key="1">
    <citation type="submission" date="2019-03" db="EMBL/GenBank/DDBJ databases">
        <authorList>
            <person name="Kim M.K.M."/>
        </authorList>
    </citation>
    <scope>NUCLEOTIDE SEQUENCE [LARGE SCALE GENOMIC DNA]</scope>
    <source>
        <strain evidence="9 10">18JY15-6</strain>
    </source>
</reference>
<keyword evidence="2 7" id="KW-0812">Transmembrane</keyword>
<dbReference type="GO" id="GO:0050479">
    <property type="term" value="F:glyceryl-ether monooxygenase activity"/>
    <property type="evidence" value="ECO:0007669"/>
    <property type="project" value="TreeGrafter"/>
</dbReference>
<sequence>MYDLDQVLSLQHNPVAYAIPFFLLSIVLEIAAMTWLDDEGVAAGTKPRTGYKSRDFWASISMGLGSIFWLTVFKVLTFFLYQWVYLNVAPIQWGTGSIGYWVAAMLALDLAFYCTHRFVHEHNIGWTAHQSHHSSEYMNFGTALRQKWNPWFDLFFFLPLPLLGFAPWTLYVCFSVNLVWQFFTHTELIGKLPRWFEFIFNTPSHHRVHHGSDEIYLDRNYAGILIIWDRMFGTFQEEIQRPTYGLTYKVETFNTFKLEYAAFGALLRQVRNAASWRDRWGYVWGPPGWAPAEQVESEKQPAA</sequence>
<dbReference type="PANTHER" id="PTHR21624:SF1">
    <property type="entry name" value="ALKYLGLYCEROL MONOOXYGENASE"/>
    <property type="match status" value="1"/>
</dbReference>
<dbReference type="PANTHER" id="PTHR21624">
    <property type="entry name" value="STEROL DESATURASE-RELATED PROTEIN"/>
    <property type="match status" value="1"/>
</dbReference>
<dbReference type="OrthoDB" id="9770329at2"/>
<dbReference type="InterPro" id="IPR006694">
    <property type="entry name" value="Fatty_acid_hydroxylase"/>
</dbReference>
<feature type="transmembrane region" description="Helical" evidence="7">
    <location>
        <begin position="56"/>
        <end position="81"/>
    </location>
</feature>
<feature type="transmembrane region" description="Helical" evidence="7">
    <location>
        <begin position="154"/>
        <end position="180"/>
    </location>
</feature>
<feature type="transmembrane region" description="Helical" evidence="7">
    <location>
        <begin position="15"/>
        <end position="36"/>
    </location>
</feature>
<dbReference type="InterPro" id="IPR051689">
    <property type="entry name" value="Sterol_desaturase/TMEM195"/>
</dbReference>
<evidence type="ECO:0000256" key="3">
    <source>
        <dbReference type="ARBA" id="ARBA00022989"/>
    </source>
</evidence>
<evidence type="ECO:0000256" key="5">
    <source>
        <dbReference type="ARBA" id="ARBA00023098"/>
    </source>
</evidence>
<dbReference type="GO" id="GO:0005506">
    <property type="term" value="F:iron ion binding"/>
    <property type="evidence" value="ECO:0007669"/>
    <property type="project" value="InterPro"/>
</dbReference>
<evidence type="ECO:0000256" key="1">
    <source>
        <dbReference type="ARBA" id="ARBA00004127"/>
    </source>
</evidence>
<dbReference type="GO" id="GO:0008610">
    <property type="term" value="P:lipid biosynthetic process"/>
    <property type="evidence" value="ECO:0007669"/>
    <property type="project" value="InterPro"/>
</dbReference>
<organism evidence="9 10">
    <name type="scientific">Nocardioides jejuensis</name>
    <dbReference type="NCBI Taxonomy" id="2502782"/>
    <lineage>
        <taxon>Bacteria</taxon>
        <taxon>Bacillati</taxon>
        <taxon>Actinomycetota</taxon>
        <taxon>Actinomycetes</taxon>
        <taxon>Propionibacteriales</taxon>
        <taxon>Nocardioidaceae</taxon>
        <taxon>Nocardioides</taxon>
    </lineage>
</organism>
<dbReference type="AlphaFoldDB" id="A0A4R1BWI0"/>
<evidence type="ECO:0000256" key="7">
    <source>
        <dbReference type="SAM" id="Phobius"/>
    </source>
</evidence>
<dbReference type="GO" id="GO:0012505">
    <property type="term" value="C:endomembrane system"/>
    <property type="evidence" value="ECO:0007669"/>
    <property type="project" value="UniProtKB-SubCell"/>
</dbReference>
<keyword evidence="3 7" id="KW-1133">Transmembrane helix</keyword>
<protein>
    <submittedName>
        <fullName evidence="9">Sterol desaturase family protein</fullName>
    </submittedName>
</protein>
<evidence type="ECO:0000256" key="2">
    <source>
        <dbReference type="ARBA" id="ARBA00022692"/>
    </source>
</evidence>
<dbReference type="RefSeq" id="WP_131585014.1">
    <property type="nucleotide sequence ID" value="NZ_SJZJ01000025.1"/>
</dbReference>
<dbReference type="GO" id="GO:0016020">
    <property type="term" value="C:membrane"/>
    <property type="evidence" value="ECO:0007669"/>
    <property type="project" value="GOC"/>
</dbReference>
<keyword evidence="6 7" id="KW-0472">Membrane</keyword>
<evidence type="ECO:0000256" key="4">
    <source>
        <dbReference type="ARBA" id="ARBA00023002"/>
    </source>
</evidence>
<evidence type="ECO:0000313" key="9">
    <source>
        <dbReference type="EMBL" id="TCJ22181.1"/>
    </source>
</evidence>
<evidence type="ECO:0000313" key="10">
    <source>
        <dbReference type="Proteomes" id="UP000295453"/>
    </source>
</evidence>
<name>A0A4R1BWI0_9ACTN</name>